<dbReference type="OMA" id="ICMAEEA"/>
<keyword evidence="2" id="KW-0597">Phosphoprotein</keyword>
<evidence type="ECO:0000256" key="7">
    <source>
        <dbReference type="SAM" id="MobiDB-lite"/>
    </source>
</evidence>
<dbReference type="PANTHER" id="PTHR14514">
    <property type="entry name" value="PKA ANCHORING PROTEIN"/>
    <property type="match status" value="1"/>
</dbReference>
<dbReference type="Proteomes" id="UP000694388">
    <property type="component" value="Unplaced"/>
</dbReference>
<dbReference type="SMART" id="SM00150">
    <property type="entry name" value="SPEC"/>
    <property type="match status" value="12"/>
</dbReference>
<name>A0A8C4QH22_EPTBU</name>
<dbReference type="FunFam" id="1.20.58.60:FF:000157">
    <property type="entry name" value="Nesprin-1 isoform 1"/>
    <property type="match status" value="1"/>
</dbReference>
<evidence type="ECO:0000313" key="8">
    <source>
        <dbReference type="Ensembl" id="ENSEBUP00000015375.1"/>
    </source>
</evidence>
<dbReference type="GeneTree" id="ENSGT00940000154481"/>
<evidence type="ECO:0000256" key="1">
    <source>
        <dbReference type="ARBA" id="ARBA00004126"/>
    </source>
</evidence>
<reference evidence="8" key="2">
    <citation type="submission" date="2025-09" db="UniProtKB">
        <authorList>
            <consortium name="Ensembl"/>
        </authorList>
    </citation>
    <scope>IDENTIFICATION</scope>
</reference>
<keyword evidence="3" id="KW-0677">Repeat</keyword>
<dbReference type="PANTHER" id="PTHR14514:SF7">
    <property type="entry name" value="KASH DOMAIN-CONTAINING PROTEIN"/>
    <property type="match status" value="1"/>
</dbReference>
<dbReference type="Pfam" id="PF00435">
    <property type="entry name" value="Spectrin"/>
    <property type="match status" value="4"/>
</dbReference>
<feature type="coiled-coil region" evidence="6">
    <location>
        <begin position="906"/>
        <end position="933"/>
    </location>
</feature>
<feature type="coiled-coil region" evidence="6">
    <location>
        <begin position="1075"/>
        <end position="1105"/>
    </location>
</feature>
<evidence type="ECO:0000256" key="3">
    <source>
        <dbReference type="ARBA" id="ARBA00022737"/>
    </source>
</evidence>
<dbReference type="Gene3D" id="1.20.58.60">
    <property type="match status" value="9"/>
</dbReference>
<dbReference type="Ensembl" id="ENSEBUT00000015951.1">
    <property type="protein sequence ID" value="ENSEBUP00000015375.1"/>
    <property type="gene ID" value="ENSEBUG00000009686.1"/>
</dbReference>
<evidence type="ECO:0000256" key="6">
    <source>
        <dbReference type="SAM" id="Coils"/>
    </source>
</evidence>
<keyword evidence="4" id="KW-0472">Membrane</keyword>
<proteinExistence type="predicted"/>
<feature type="coiled-coil region" evidence="6">
    <location>
        <begin position="790"/>
        <end position="817"/>
    </location>
</feature>
<dbReference type="SUPFAM" id="SSF46966">
    <property type="entry name" value="Spectrin repeat"/>
    <property type="match status" value="12"/>
</dbReference>
<dbReference type="FunFam" id="1.20.58.60:FF:000126">
    <property type="entry name" value="Spectrin repeat containing, nuclear envelope 1a"/>
    <property type="match status" value="1"/>
</dbReference>
<organism evidence="8 9">
    <name type="scientific">Eptatretus burgeri</name>
    <name type="common">Inshore hagfish</name>
    <dbReference type="NCBI Taxonomy" id="7764"/>
    <lineage>
        <taxon>Eukaryota</taxon>
        <taxon>Metazoa</taxon>
        <taxon>Chordata</taxon>
        <taxon>Craniata</taxon>
        <taxon>Vertebrata</taxon>
        <taxon>Cyclostomata</taxon>
        <taxon>Myxini</taxon>
        <taxon>Myxiniformes</taxon>
        <taxon>Myxinidae</taxon>
        <taxon>Eptatretinae</taxon>
        <taxon>Eptatretus</taxon>
    </lineage>
</organism>
<reference evidence="8" key="1">
    <citation type="submission" date="2025-08" db="UniProtKB">
        <authorList>
            <consortium name="Ensembl"/>
        </authorList>
    </citation>
    <scope>IDENTIFICATION</scope>
</reference>
<sequence>MELAAKQTVVTFVNNLPKEVNGQEVDSKRSDKTEYAEHLGAMNQRWQLLQGHVQSKVQRLETLLDCWMGYENGIESLKGWLKAKAERLETCMRVGEAGDNSSARTALHECQEIEGKLEVKQQELEKINHTVQELLSGDDHSSSVKSILEDSQPNWTILSTQLHNVKAGLQRRVEMWSTYNDVLHKTRGQLTNAEYTLEEHLTLSGSSDMVMLQVKRLQALQEETEHHDIVDELNSATAAILEQCNPVVEEVLRKQLQQITSAWNMMQQKLATRLEVARGLLTFWNAYSQQQAVLAEQLQDLEDQARELVKAPTGYERSGDEVYLRIQECQTIHVAVEKLQVQLVDLERVGDKLVKQLDAREAEHIHAETLGLVHRQAGLLKDLARQKATLQGDMEEFQQFHQTLGELEAWLCDAEKLLSHIELQKSSEPHSICSSMQQLKDQMLHLIELSTKLDKVNELGYKLPLEDVTIHQLQALNRKWTRLSNLTCEHLSKLQASLLQQQSFLEKCQSWLEFLEHTEHTLGKDIFGSEQTLHAQQRCHELFQAEMFSRQQILHSIISSGQSLLDQGEIEDRDEFDAQLALLSDQWLGVVRRAQQRKGLIDGTIKQWQHYWEVRSRLRCWLEENTIQTDSSQLQPIFSLEEAHLLLEDVKLKEKSYRRHHGTYSLALEAGKPLLLFADPPTEETLQEELMEIQQKWKAMGKLIEEWHSHLAGLLKKWESCEKGINVLTERLHSMKEKLSLALPEIHKELKIEEGRLKNVDIALESWTVDVAQLLDEKEELSKYFGIEETTFLEGRINSLLRQLEQLRNQASLRKNEVFYRLNRWSLFNMKHQDFYQWLSKMENKISNNGNLSIEEIIETLQKHIQEEINAAGVQKSQLEQLGRILIRTSDDTRASEIQYKLGKVEQRWERLQDLLKARVKKLQETLQALDQLDKNLNGLRSWLYHIEAELSRPVVFMACDAEEIRHKLEEQQNLQRDIEQHSTGVASVLALCDMLLRDCDACTTEAETNSIQQATSTLDRRWRNICTMSMERKFSMHETQRMWKKFQEDYSHFEEWLENAEQKVSHGKTSCILYSTAKEELKKFEALERKLQESLTQLELFNKQYRRMAREGRTDTMGHLRDMITKGNHRWDDLQRHVVAILRRLRHFTGKWDDFESSRESMTVWLTEMDLQITNVEHFSDCDPQSKIQQLRVFQQEKTLNNARLEELRTQALYLMQCSEPLDAVSAELGLEELHRRCHDVFGRVERYLGRLNTPRLLLEPEDVSYDGVDLEEIRGLQICSEQQSDSSSSMSLPAFCTTSTMAHLHHHIQGRELTSSASPSRHDLHSCSGLDTPASTSSLEWDHYDVEEEMDTEGSRERAELIEEDGASGYHSKDGLSDMEPTLENRVRQLGQALMESRLQLQRTERAVRSRTPTGPELDSTYSGYTKLLKECQRSIETVKCASEKLSGEEISGLDVGASERQSLCVIERWEILQAEALGKELRMKQTLQQQEEFESNVDSIRSWLEQIEPELEELRGLHTPTDIHEIELHISKLKELQHAVESRKPIILLVNTSNLDDGKPQDRLRQLNQRWDCAWRCIKDWRLSLQDALMQCQDFHEMSHSLLVWLENLDHKKRDVHPITSGLNHEIFQNKHRMLLEVRKELKDTEQRVTLLQDMSTQLLVNAEGQNCLEAEERVRVIGNRLKLLIKEVTQDTQTVEQFMHTTDDQRVSQHKILETYQLL</sequence>
<dbReference type="GO" id="GO:0031965">
    <property type="term" value="C:nuclear membrane"/>
    <property type="evidence" value="ECO:0007669"/>
    <property type="project" value="UniProtKB-SubCell"/>
</dbReference>
<evidence type="ECO:0000256" key="2">
    <source>
        <dbReference type="ARBA" id="ARBA00022553"/>
    </source>
</evidence>
<feature type="region of interest" description="Disordered" evidence="7">
    <location>
        <begin position="1310"/>
        <end position="1334"/>
    </location>
</feature>
<keyword evidence="6" id="KW-0175">Coiled coil</keyword>
<keyword evidence="5" id="KW-0539">Nucleus</keyword>
<evidence type="ECO:0000313" key="9">
    <source>
        <dbReference type="Proteomes" id="UP000694388"/>
    </source>
</evidence>
<evidence type="ECO:0008006" key="10">
    <source>
        <dbReference type="Google" id="ProtNLM"/>
    </source>
</evidence>
<dbReference type="CDD" id="cd00176">
    <property type="entry name" value="SPEC"/>
    <property type="match status" value="4"/>
</dbReference>
<protein>
    <recommendedName>
        <fullName evidence="10">KASH domain-containing protein</fullName>
    </recommendedName>
</protein>
<keyword evidence="9" id="KW-1185">Reference proteome</keyword>
<comment type="subcellular location">
    <subcellularLocation>
        <location evidence="1">Nucleus membrane</location>
    </subcellularLocation>
</comment>
<dbReference type="InterPro" id="IPR018159">
    <property type="entry name" value="Spectrin/alpha-actinin"/>
</dbReference>
<feature type="coiled-coil region" evidence="6">
    <location>
        <begin position="103"/>
        <end position="130"/>
    </location>
</feature>
<dbReference type="InterPro" id="IPR002017">
    <property type="entry name" value="Spectrin_repeat"/>
</dbReference>
<evidence type="ECO:0000256" key="5">
    <source>
        <dbReference type="ARBA" id="ARBA00023242"/>
    </source>
</evidence>
<accession>A0A8C4QH22</accession>
<evidence type="ECO:0000256" key="4">
    <source>
        <dbReference type="ARBA" id="ARBA00023136"/>
    </source>
</evidence>